<keyword evidence="2" id="KW-0521">NADP</keyword>
<dbReference type="GeneID" id="96083520"/>
<evidence type="ECO:0000256" key="3">
    <source>
        <dbReference type="ARBA" id="ARBA00023002"/>
    </source>
</evidence>
<evidence type="ECO:0000313" key="4">
    <source>
        <dbReference type="EMBL" id="KAL1799161.1"/>
    </source>
</evidence>
<dbReference type="Proteomes" id="UP001578633">
    <property type="component" value="Chromosome 2"/>
</dbReference>
<dbReference type="Gene3D" id="3.40.50.720">
    <property type="entry name" value="NAD(P)-binding Rossmann-like Domain"/>
    <property type="match status" value="1"/>
</dbReference>
<organism evidence="4 5">
    <name type="scientific">Alternaria dauci</name>
    <dbReference type="NCBI Taxonomy" id="48095"/>
    <lineage>
        <taxon>Eukaryota</taxon>
        <taxon>Fungi</taxon>
        <taxon>Dikarya</taxon>
        <taxon>Ascomycota</taxon>
        <taxon>Pezizomycotina</taxon>
        <taxon>Dothideomycetes</taxon>
        <taxon>Pleosporomycetidae</taxon>
        <taxon>Pleosporales</taxon>
        <taxon>Pleosporineae</taxon>
        <taxon>Pleosporaceae</taxon>
        <taxon>Alternaria</taxon>
        <taxon>Alternaria sect. Porri</taxon>
    </lineage>
</organism>
<dbReference type="PRINTS" id="PR00081">
    <property type="entry name" value="GDHRDH"/>
</dbReference>
<comment type="caution">
    <text evidence="4">The sequence shown here is derived from an EMBL/GenBank/DDBJ whole genome shotgun (WGS) entry which is preliminary data.</text>
</comment>
<dbReference type="SUPFAM" id="SSF51735">
    <property type="entry name" value="NAD(P)-binding Rossmann-fold domains"/>
    <property type="match status" value="1"/>
</dbReference>
<dbReference type="EMBL" id="JBHGVX010000002">
    <property type="protein sequence ID" value="KAL1799161.1"/>
    <property type="molecule type" value="Genomic_DNA"/>
</dbReference>
<proteinExistence type="inferred from homology"/>
<dbReference type="RefSeq" id="XP_069309745.1">
    <property type="nucleotide sequence ID" value="XM_069448446.1"/>
</dbReference>
<dbReference type="PANTHER" id="PTHR24320:SF252">
    <property type="entry name" value="DEHYDROGENASE_REDUCTASE FAMILY PROTEIN, PUTATIVE (AFU_ORTHOLOGUE AFUA_3G08550)-RELATED"/>
    <property type="match status" value="1"/>
</dbReference>
<gene>
    <name evidence="4" type="ORF">ACET3X_003198</name>
</gene>
<keyword evidence="3" id="KW-0560">Oxidoreductase</keyword>
<comment type="similarity">
    <text evidence="1">Belongs to the short-chain dehydrogenases/reductases (SDR) family.</text>
</comment>
<sequence length="323" mass="35433">MGGMLGFFVRQLTFTPKPLPQYVRLDGKTAIVTGANVGLGLEASKEMASHGLARVILGVRTVSKGEAAKQEILKQSPDCDVQVWPVDHESFESIMAFGERAQSLDRLDIVILCAGVKNLVFSLSKTGHEQNVQVNHLGTSLLSLLMLKPLKDTATKTGSPSRLTIVASEVHFWTPFDEREAPSILARLDEKGSFRGMERYNTSKLLNILWMRELSSRVTGNVVINAVNPGLCASALHRSDPTPGLAYLNKIFAWTPAQGGHNLTYAATQHVDEPGAYLTEQHLEKPSPFVLSTEGKTSQQRIWDETIALFKEKVPNVDIESGL</sequence>
<reference evidence="4 5" key="1">
    <citation type="submission" date="2024-09" db="EMBL/GenBank/DDBJ databases">
        <title>T2T genomes of carrot and Alternaria dauci and their utility for understanding host-pathogen interaction during carrot leaf blight disease.</title>
        <authorList>
            <person name="Liu W."/>
            <person name="Xu S."/>
            <person name="Ou C."/>
            <person name="Liu X."/>
            <person name="Zhuang F."/>
            <person name="Deng X.W."/>
        </authorList>
    </citation>
    <scope>NUCLEOTIDE SEQUENCE [LARGE SCALE GENOMIC DNA]</scope>
    <source>
        <strain evidence="4 5">A2016</strain>
    </source>
</reference>
<dbReference type="PANTHER" id="PTHR24320">
    <property type="entry name" value="RETINOL DEHYDROGENASE"/>
    <property type="match status" value="1"/>
</dbReference>
<name>A0ABR3UUS0_9PLEO</name>
<evidence type="ECO:0000256" key="2">
    <source>
        <dbReference type="ARBA" id="ARBA00022857"/>
    </source>
</evidence>
<keyword evidence="5" id="KW-1185">Reference proteome</keyword>
<evidence type="ECO:0000313" key="5">
    <source>
        <dbReference type="Proteomes" id="UP001578633"/>
    </source>
</evidence>
<dbReference type="InterPro" id="IPR002347">
    <property type="entry name" value="SDR_fam"/>
</dbReference>
<accession>A0ABR3UUS0</accession>
<evidence type="ECO:0000256" key="1">
    <source>
        <dbReference type="ARBA" id="ARBA00006484"/>
    </source>
</evidence>
<dbReference type="InterPro" id="IPR036291">
    <property type="entry name" value="NAD(P)-bd_dom_sf"/>
</dbReference>
<protein>
    <submittedName>
        <fullName evidence="4">Uncharacterized protein</fullName>
    </submittedName>
</protein>
<dbReference type="Pfam" id="PF00106">
    <property type="entry name" value="adh_short"/>
    <property type="match status" value="1"/>
</dbReference>